<dbReference type="Pfam" id="PF03129">
    <property type="entry name" value="HGTP_anticodon"/>
    <property type="match status" value="1"/>
</dbReference>
<evidence type="ECO:0000256" key="4">
    <source>
        <dbReference type="ARBA" id="ARBA00022598"/>
    </source>
</evidence>
<keyword evidence="5" id="KW-0547">Nucleotide-binding</keyword>
<dbReference type="InterPro" id="IPR036621">
    <property type="entry name" value="Anticodon-bd_dom_sf"/>
</dbReference>
<evidence type="ECO:0000256" key="2">
    <source>
        <dbReference type="ARBA" id="ARBA00008226"/>
    </source>
</evidence>
<reference evidence="15" key="1">
    <citation type="submission" date="2016-03" db="EMBL/GenBank/DDBJ databases">
        <authorList>
            <person name="Devillers Hugo."/>
        </authorList>
    </citation>
    <scope>NUCLEOTIDE SEQUENCE [LARGE SCALE GENOMIC DNA]</scope>
</reference>
<dbReference type="PROSITE" id="PS50862">
    <property type="entry name" value="AA_TRNA_LIGASE_II"/>
    <property type="match status" value="1"/>
</dbReference>
<dbReference type="Gene3D" id="3.40.50.800">
    <property type="entry name" value="Anticodon-binding domain"/>
    <property type="match status" value="1"/>
</dbReference>
<dbReference type="PRINTS" id="PR01047">
    <property type="entry name" value="TRNASYNTHTHR"/>
</dbReference>
<dbReference type="FunFam" id="3.30.930.10:FF:000039">
    <property type="entry name" value="Threonyl-tRNA synthetase, mitochondrial"/>
    <property type="match status" value="1"/>
</dbReference>
<dbReference type="InterPro" id="IPR004154">
    <property type="entry name" value="Anticodon-bd"/>
</dbReference>
<dbReference type="InterPro" id="IPR047246">
    <property type="entry name" value="ThrRS_anticodon"/>
</dbReference>
<dbReference type="Pfam" id="PF00587">
    <property type="entry name" value="tRNA-synt_2b"/>
    <property type="match status" value="1"/>
</dbReference>
<organism evidence="14 15">
    <name type="scientific">Lachancea nothofagi CBS 11611</name>
    <dbReference type="NCBI Taxonomy" id="1266666"/>
    <lineage>
        <taxon>Eukaryota</taxon>
        <taxon>Fungi</taxon>
        <taxon>Dikarya</taxon>
        <taxon>Ascomycota</taxon>
        <taxon>Saccharomycotina</taxon>
        <taxon>Saccharomycetes</taxon>
        <taxon>Saccharomycetales</taxon>
        <taxon>Saccharomycetaceae</taxon>
        <taxon>Lachancea</taxon>
    </lineage>
</organism>
<dbReference type="PANTHER" id="PTHR11451">
    <property type="entry name" value="THREONINE-TRNA LIGASE"/>
    <property type="match status" value="1"/>
</dbReference>
<accession>A0A1G4KJU6</accession>
<dbReference type="InterPro" id="IPR002314">
    <property type="entry name" value="aa-tRNA-synt_IIb"/>
</dbReference>
<evidence type="ECO:0000313" key="15">
    <source>
        <dbReference type="Proteomes" id="UP000189911"/>
    </source>
</evidence>
<keyword evidence="4" id="KW-0436">Ligase</keyword>
<evidence type="ECO:0000256" key="1">
    <source>
        <dbReference type="ARBA" id="ARBA00004305"/>
    </source>
</evidence>
<evidence type="ECO:0000256" key="6">
    <source>
        <dbReference type="ARBA" id="ARBA00022840"/>
    </source>
</evidence>
<protein>
    <recommendedName>
        <fullName evidence="3">threonine--tRNA ligase</fullName>
        <ecNumber evidence="3">6.1.1.3</ecNumber>
    </recommendedName>
    <alternativeName>
        <fullName evidence="11">Threonyl-tRNA synthetase</fullName>
    </alternativeName>
</protein>
<dbReference type="SUPFAM" id="SSF52954">
    <property type="entry name" value="Class II aaRS ABD-related"/>
    <property type="match status" value="1"/>
</dbReference>
<dbReference type="GO" id="GO:0004829">
    <property type="term" value="F:threonine-tRNA ligase activity"/>
    <property type="evidence" value="ECO:0007669"/>
    <property type="project" value="UniProtKB-EC"/>
</dbReference>
<evidence type="ECO:0000259" key="13">
    <source>
        <dbReference type="PROSITE" id="PS50862"/>
    </source>
</evidence>
<evidence type="ECO:0000256" key="8">
    <source>
        <dbReference type="ARBA" id="ARBA00022946"/>
    </source>
</evidence>
<dbReference type="EC" id="6.1.1.3" evidence="3"/>
<dbReference type="GO" id="GO:0005524">
    <property type="term" value="F:ATP binding"/>
    <property type="evidence" value="ECO:0007669"/>
    <property type="project" value="UniProtKB-KW"/>
</dbReference>
<evidence type="ECO:0000256" key="12">
    <source>
        <dbReference type="ARBA" id="ARBA00049515"/>
    </source>
</evidence>
<proteinExistence type="inferred from homology"/>
<dbReference type="EMBL" id="LT598453">
    <property type="protein sequence ID" value="SCV04809.1"/>
    <property type="molecule type" value="Genomic_DNA"/>
</dbReference>
<dbReference type="PANTHER" id="PTHR11451:SF50">
    <property type="entry name" value="THREONINE--TRNA LIGASE, MITOCHONDRIAL"/>
    <property type="match status" value="1"/>
</dbReference>
<dbReference type="AlphaFoldDB" id="A0A1G4KJU6"/>
<comment type="catalytic activity">
    <reaction evidence="12">
        <text>tRNA(Thr) + L-threonine + ATP = L-threonyl-tRNA(Thr) + AMP + diphosphate + H(+)</text>
        <dbReference type="Rhea" id="RHEA:24624"/>
        <dbReference type="Rhea" id="RHEA-COMP:9670"/>
        <dbReference type="Rhea" id="RHEA-COMP:9704"/>
        <dbReference type="ChEBI" id="CHEBI:15378"/>
        <dbReference type="ChEBI" id="CHEBI:30616"/>
        <dbReference type="ChEBI" id="CHEBI:33019"/>
        <dbReference type="ChEBI" id="CHEBI:57926"/>
        <dbReference type="ChEBI" id="CHEBI:78442"/>
        <dbReference type="ChEBI" id="CHEBI:78534"/>
        <dbReference type="ChEBI" id="CHEBI:456215"/>
        <dbReference type="EC" id="6.1.1.3"/>
    </reaction>
</comment>
<dbReference type="InterPro" id="IPR033728">
    <property type="entry name" value="ThrRS_core"/>
</dbReference>
<sequence length="453" mass="52456">MLGPKRTFAWRLLHTTSRLRYCASCRVETVASVSHEVSAKQQLFITDPISPGSIFFLPNGVKIFNKLVKFMKLQQQNKYGFQEVMTPLIYRKSLWEQSGHWENYKEDMFRVEGQDLDKEEYGLKPMNCPGHCVVFKRFARSYSELPLRFSDFSALHRNEASGALTGLTRVRKFHQDDGHIFCTPDQVESEITKSLELVDLCYSKIFLLGPNNSPTQYSLRLSTRPEHYIGDSKVWDLAEDVLRGILEKSNKEWAVNEGDGAFYGPKIDVLLKDHNGKSHQVATIQLDFNLPERFDLKFKDKDNTYKRPIMIHRAVFGSLERFMAMLIDSNGGKWPFWLNPHQCMVIPLKTNNKEMVEKAKEITKILRGENVPIDQPVKMNTLHFNVDIDDRAEPVGYRIKDAIMRKYSYLIMVGAKEIETGKFAVRTQDSRELSHLTVDEIFSTFAELEQNYM</sequence>
<keyword evidence="10" id="KW-0030">Aminoacyl-tRNA synthetase</keyword>
<comment type="subcellular location">
    <subcellularLocation>
        <location evidence="1">Mitochondrion matrix</location>
    </subcellularLocation>
</comment>
<dbReference type="GO" id="GO:0005759">
    <property type="term" value="C:mitochondrial matrix"/>
    <property type="evidence" value="ECO:0007669"/>
    <property type="project" value="UniProtKB-SubCell"/>
</dbReference>
<keyword evidence="7" id="KW-0648">Protein biosynthesis</keyword>
<evidence type="ECO:0000313" key="14">
    <source>
        <dbReference type="EMBL" id="SCV04809.1"/>
    </source>
</evidence>
<evidence type="ECO:0000256" key="7">
    <source>
        <dbReference type="ARBA" id="ARBA00022917"/>
    </source>
</evidence>
<dbReference type="NCBIfam" id="TIGR00418">
    <property type="entry name" value="thrS"/>
    <property type="match status" value="1"/>
</dbReference>
<keyword evidence="6" id="KW-0067">ATP-binding</keyword>
<evidence type="ECO:0000256" key="3">
    <source>
        <dbReference type="ARBA" id="ARBA00013163"/>
    </source>
</evidence>
<comment type="similarity">
    <text evidence="2">Belongs to the class-II aminoacyl-tRNA synthetase family.</text>
</comment>
<dbReference type="GO" id="GO:0070159">
    <property type="term" value="P:mitochondrial threonyl-tRNA aminoacylation"/>
    <property type="evidence" value="ECO:0007669"/>
    <property type="project" value="TreeGrafter"/>
</dbReference>
<gene>
    <name evidence="14" type="ORF">LANO_0G12574G</name>
</gene>
<evidence type="ECO:0000256" key="11">
    <source>
        <dbReference type="ARBA" id="ARBA00031900"/>
    </source>
</evidence>
<dbReference type="InterPro" id="IPR045864">
    <property type="entry name" value="aa-tRNA-synth_II/BPL/LPL"/>
</dbReference>
<dbReference type="InterPro" id="IPR002320">
    <property type="entry name" value="Thr-tRNA-ligase_IIa"/>
</dbReference>
<dbReference type="OrthoDB" id="5423599at2759"/>
<dbReference type="SUPFAM" id="SSF55681">
    <property type="entry name" value="Class II aaRS and biotin synthetases"/>
    <property type="match status" value="1"/>
</dbReference>
<keyword evidence="15" id="KW-1185">Reference proteome</keyword>
<dbReference type="CDD" id="cd00860">
    <property type="entry name" value="ThrRS_anticodon"/>
    <property type="match status" value="1"/>
</dbReference>
<dbReference type="CDD" id="cd00771">
    <property type="entry name" value="ThrRS_core"/>
    <property type="match status" value="1"/>
</dbReference>
<keyword evidence="8" id="KW-0809">Transit peptide</keyword>
<evidence type="ECO:0000256" key="9">
    <source>
        <dbReference type="ARBA" id="ARBA00023128"/>
    </source>
</evidence>
<dbReference type="InterPro" id="IPR006195">
    <property type="entry name" value="aa-tRNA-synth_II"/>
</dbReference>
<feature type="domain" description="Aminoacyl-transfer RNA synthetases class-II family profile" evidence="13">
    <location>
        <begin position="52"/>
        <end position="335"/>
    </location>
</feature>
<evidence type="ECO:0000256" key="5">
    <source>
        <dbReference type="ARBA" id="ARBA00022741"/>
    </source>
</evidence>
<keyword evidence="9" id="KW-0496">Mitochondrion</keyword>
<dbReference type="Proteomes" id="UP000189911">
    <property type="component" value="Chromosome G"/>
</dbReference>
<evidence type="ECO:0000256" key="10">
    <source>
        <dbReference type="ARBA" id="ARBA00023146"/>
    </source>
</evidence>
<name>A0A1G4KJU6_9SACH</name>
<dbReference type="Gene3D" id="3.30.930.10">
    <property type="entry name" value="Bira Bifunctional Protein, Domain 2"/>
    <property type="match status" value="1"/>
</dbReference>